<dbReference type="Proteomes" id="UP000002009">
    <property type="component" value="Chromosome 9"/>
</dbReference>
<name>C1ECR4_MICCC</name>
<dbReference type="InParanoid" id="C1ECR4"/>
<proteinExistence type="predicted"/>
<dbReference type="EMBL" id="CP001329">
    <property type="protein sequence ID" value="ACO65951.1"/>
    <property type="molecule type" value="Genomic_DNA"/>
</dbReference>
<organism evidence="2 3">
    <name type="scientific">Micromonas commoda (strain RCC299 / NOUM17 / CCMP2709)</name>
    <name type="common">Picoplanktonic green alga</name>
    <dbReference type="NCBI Taxonomy" id="296587"/>
    <lineage>
        <taxon>Eukaryota</taxon>
        <taxon>Viridiplantae</taxon>
        <taxon>Chlorophyta</taxon>
        <taxon>Mamiellophyceae</taxon>
        <taxon>Mamiellales</taxon>
        <taxon>Mamiellaceae</taxon>
        <taxon>Micromonas</taxon>
    </lineage>
</organism>
<evidence type="ECO:0000256" key="1">
    <source>
        <dbReference type="SAM" id="MobiDB-lite"/>
    </source>
</evidence>
<sequence length="324" mass="37135">MRISAVSLVPPPHGGFNQKNKHGFTNVISVPKTREADADRLVRSHERWVNSTHVVGPEGDEDDFGHPRLLEYYVTKGPEVVGALDPRSDGNATGNVVYVFNLKFVSRFGVDQHFRMSSEGWGDHELLMDMMREHSRFFDRCGRIVANYVDDAPACTARKGDRATNVILRVPARDESTADALIRDHQQLMRRTHHFTTQLDYDELRPRITQYQVSKHLVREDPWDTRSALTGDVHYCFHTTFVDALGIRGHRNVAQINPEVYQRMTPFFLKYGVHADVENHAVFANMQRPNFVSNIIRGVGKLFVKTEQDVALQEFEARLNQPRL</sequence>
<dbReference type="RefSeq" id="XP_002504693.1">
    <property type="nucleotide sequence ID" value="XM_002504647.1"/>
</dbReference>
<gene>
    <name evidence="2" type="ORF">MICPUN_106067</name>
</gene>
<keyword evidence="3" id="KW-1185">Reference proteome</keyword>
<evidence type="ECO:0000313" key="3">
    <source>
        <dbReference type="Proteomes" id="UP000002009"/>
    </source>
</evidence>
<protein>
    <submittedName>
        <fullName evidence="2">Uncharacterized protein</fullName>
    </submittedName>
</protein>
<feature type="region of interest" description="Disordered" evidence="1">
    <location>
        <begin position="1"/>
        <end position="21"/>
    </location>
</feature>
<accession>C1ECR4</accession>
<evidence type="ECO:0000313" key="2">
    <source>
        <dbReference type="EMBL" id="ACO65951.1"/>
    </source>
</evidence>
<dbReference type="KEGG" id="mis:MICPUN_106067"/>
<dbReference type="GeneID" id="8246558"/>
<reference evidence="2 3" key="1">
    <citation type="journal article" date="2009" name="Science">
        <title>Green evolution and dynamic adaptations revealed by genomes of the marine picoeukaryotes Micromonas.</title>
        <authorList>
            <person name="Worden A.Z."/>
            <person name="Lee J.H."/>
            <person name="Mock T."/>
            <person name="Rouze P."/>
            <person name="Simmons M.P."/>
            <person name="Aerts A.L."/>
            <person name="Allen A.E."/>
            <person name="Cuvelier M.L."/>
            <person name="Derelle E."/>
            <person name="Everett M.V."/>
            <person name="Foulon E."/>
            <person name="Grimwood J."/>
            <person name="Gundlach H."/>
            <person name="Henrissat B."/>
            <person name="Napoli C."/>
            <person name="McDonald S.M."/>
            <person name="Parker M.S."/>
            <person name="Rombauts S."/>
            <person name="Salamov A."/>
            <person name="Von Dassow P."/>
            <person name="Badger J.H."/>
            <person name="Coutinho P.M."/>
            <person name="Demir E."/>
            <person name="Dubchak I."/>
            <person name="Gentemann C."/>
            <person name="Eikrem W."/>
            <person name="Gready J.E."/>
            <person name="John U."/>
            <person name="Lanier W."/>
            <person name="Lindquist E.A."/>
            <person name="Lucas S."/>
            <person name="Mayer K.F."/>
            <person name="Moreau H."/>
            <person name="Not F."/>
            <person name="Otillar R."/>
            <person name="Panaud O."/>
            <person name="Pangilinan J."/>
            <person name="Paulsen I."/>
            <person name="Piegu B."/>
            <person name="Poliakov A."/>
            <person name="Robbens S."/>
            <person name="Schmutz J."/>
            <person name="Toulza E."/>
            <person name="Wyss T."/>
            <person name="Zelensky A."/>
            <person name="Zhou K."/>
            <person name="Armbrust E.V."/>
            <person name="Bhattacharya D."/>
            <person name="Goodenough U.W."/>
            <person name="Van de Peer Y."/>
            <person name="Grigoriev I.V."/>
        </authorList>
    </citation>
    <scope>NUCLEOTIDE SEQUENCE [LARGE SCALE GENOMIC DNA]</scope>
    <source>
        <strain evidence="3">RCC299 / NOUM17</strain>
    </source>
</reference>
<dbReference type="AlphaFoldDB" id="C1ECR4"/>